<proteinExistence type="predicted"/>
<dbReference type="Proteomes" id="UP000009881">
    <property type="component" value="Unassembled WGS sequence"/>
</dbReference>
<organism evidence="1 2">
    <name type="scientific">Caenispirillum salinarum AK4</name>
    <dbReference type="NCBI Taxonomy" id="1238182"/>
    <lineage>
        <taxon>Bacteria</taxon>
        <taxon>Pseudomonadati</taxon>
        <taxon>Pseudomonadota</taxon>
        <taxon>Alphaproteobacteria</taxon>
        <taxon>Rhodospirillales</taxon>
        <taxon>Novispirillaceae</taxon>
        <taxon>Caenispirillum</taxon>
    </lineage>
</organism>
<keyword evidence="2" id="KW-1185">Reference proteome</keyword>
<protein>
    <submittedName>
        <fullName evidence="1">Uncharacterized protein</fullName>
    </submittedName>
</protein>
<gene>
    <name evidence="1" type="ORF">C882_2656</name>
</gene>
<dbReference type="EMBL" id="ANHY01000003">
    <property type="protein sequence ID" value="EKV32577.1"/>
    <property type="molecule type" value="Genomic_DNA"/>
</dbReference>
<sequence>MREPRPHAELWEGRPPPTAECDTCPLCSPAPMAGACGLTRSTG</sequence>
<comment type="caution">
    <text evidence="1">The sequence shown here is derived from an EMBL/GenBank/DDBJ whole genome shotgun (WGS) entry which is preliminary data.</text>
</comment>
<evidence type="ECO:0000313" key="1">
    <source>
        <dbReference type="EMBL" id="EKV32577.1"/>
    </source>
</evidence>
<dbReference type="STRING" id="1238182.C882_2656"/>
<reference evidence="1 2" key="1">
    <citation type="journal article" date="2013" name="Genome Announc.">
        <title>Draft Genome Sequence of an Alphaproteobacterium, Caenispirillum salinarum AK4(T), Isolated from a Solar Saltern.</title>
        <authorList>
            <person name="Khatri I."/>
            <person name="Singh A."/>
            <person name="Korpole S."/>
            <person name="Pinnaka A.K."/>
            <person name="Subramanian S."/>
        </authorList>
    </citation>
    <scope>NUCLEOTIDE SEQUENCE [LARGE SCALE GENOMIC DNA]</scope>
    <source>
        <strain evidence="1 2">AK4</strain>
    </source>
</reference>
<evidence type="ECO:0000313" key="2">
    <source>
        <dbReference type="Proteomes" id="UP000009881"/>
    </source>
</evidence>
<name>K9H4U1_9PROT</name>
<accession>K9H4U1</accession>
<dbReference type="AlphaFoldDB" id="K9H4U1"/>